<accession>A0A194R9P5</accession>
<evidence type="ECO:0000256" key="2">
    <source>
        <dbReference type="SAM" id="MobiDB-lite"/>
    </source>
</evidence>
<feature type="region of interest" description="Disordered" evidence="2">
    <location>
        <begin position="189"/>
        <end position="238"/>
    </location>
</feature>
<name>A0A194R9P5_PAPMA</name>
<reference evidence="3 4" key="1">
    <citation type="journal article" date="2015" name="Nat. Commun.">
        <title>Outbred genome sequencing and CRISPR/Cas9 gene editing in butterflies.</title>
        <authorList>
            <person name="Li X."/>
            <person name="Fan D."/>
            <person name="Zhang W."/>
            <person name="Liu G."/>
            <person name="Zhang L."/>
            <person name="Zhao L."/>
            <person name="Fang X."/>
            <person name="Chen L."/>
            <person name="Dong Y."/>
            <person name="Chen Y."/>
            <person name="Ding Y."/>
            <person name="Zhao R."/>
            <person name="Feng M."/>
            <person name="Zhu Y."/>
            <person name="Feng Y."/>
            <person name="Jiang X."/>
            <person name="Zhu D."/>
            <person name="Xiang H."/>
            <person name="Feng X."/>
            <person name="Li S."/>
            <person name="Wang J."/>
            <person name="Zhang G."/>
            <person name="Kronforst M.R."/>
            <person name="Wang W."/>
        </authorList>
    </citation>
    <scope>NUCLEOTIDE SEQUENCE [LARGE SCALE GENOMIC DNA]</scope>
    <source>
        <strain evidence="3">Ya'a_city_454_Pm</strain>
        <tissue evidence="3">Whole body</tissue>
    </source>
</reference>
<gene>
    <name evidence="3" type="ORF">RR48_06979</name>
</gene>
<dbReference type="EMBL" id="KQ460500">
    <property type="protein sequence ID" value="KPJ14229.1"/>
    <property type="molecule type" value="Genomic_DNA"/>
</dbReference>
<dbReference type="AlphaFoldDB" id="A0A194R9P5"/>
<organism evidence="3 4">
    <name type="scientific">Papilio machaon</name>
    <name type="common">Old World swallowtail butterfly</name>
    <dbReference type="NCBI Taxonomy" id="76193"/>
    <lineage>
        <taxon>Eukaryota</taxon>
        <taxon>Metazoa</taxon>
        <taxon>Ecdysozoa</taxon>
        <taxon>Arthropoda</taxon>
        <taxon>Hexapoda</taxon>
        <taxon>Insecta</taxon>
        <taxon>Pterygota</taxon>
        <taxon>Neoptera</taxon>
        <taxon>Endopterygota</taxon>
        <taxon>Lepidoptera</taxon>
        <taxon>Glossata</taxon>
        <taxon>Ditrysia</taxon>
        <taxon>Papilionoidea</taxon>
        <taxon>Papilionidae</taxon>
        <taxon>Papilioninae</taxon>
        <taxon>Papilio</taxon>
    </lineage>
</organism>
<feature type="coiled-coil region" evidence="1">
    <location>
        <begin position="12"/>
        <end position="43"/>
    </location>
</feature>
<keyword evidence="1" id="KW-0175">Coiled coil</keyword>
<proteinExistence type="predicted"/>
<dbReference type="InParanoid" id="A0A194R9P5"/>
<evidence type="ECO:0000256" key="1">
    <source>
        <dbReference type="SAM" id="Coils"/>
    </source>
</evidence>
<keyword evidence="4" id="KW-1185">Reference proteome</keyword>
<dbReference type="Proteomes" id="UP000053240">
    <property type="component" value="Unassembled WGS sequence"/>
</dbReference>
<evidence type="ECO:0000313" key="3">
    <source>
        <dbReference type="EMBL" id="KPJ14229.1"/>
    </source>
</evidence>
<sequence>MILKIGKLPSGVRLAEKEKKEASKEKKEARREAKKAAERCEERCPADPWAYCAVLWCACAMSLVSSGYSLYRQQGLQARLSLLEEQHAALRSAVLEPLQPAARLRRDLRTPRPHRSRSIGDYGHCGCPPGRALGASRVECLPHRRRQELTRSTSINICSARERVPRDVSAATCNFCVFFSLRRNTKLIPSGKPSADPAPRTLRPAPCAPHPAAPGRQAGRQPAGVDRKNDKVPDGTNRMQRVTVLLKGCEAQLAPHEL</sequence>
<protein>
    <submittedName>
        <fullName evidence="3">Uncharacterized protein</fullName>
    </submittedName>
</protein>
<evidence type="ECO:0000313" key="4">
    <source>
        <dbReference type="Proteomes" id="UP000053240"/>
    </source>
</evidence>